<evidence type="ECO:0000313" key="4">
    <source>
        <dbReference type="EMBL" id="RZU74343.1"/>
    </source>
</evidence>
<organism evidence="4 5">
    <name type="scientific">Micromonospora kangleipakensis</name>
    <dbReference type="NCBI Taxonomy" id="1077942"/>
    <lineage>
        <taxon>Bacteria</taxon>
        <taxon>Bacillati</taxon>
        <taxon>Actinomycetota</taxon>
        <taxon>Actinomycetes</taxon>
        <taxon>Micromonosporales</taxon>
        <taxon>Micromonosporaceae</taxon>
        <taxon>Micromonospora</taxon>
    </lineage>
</organism>
<dbReference type="SMART" id="SM00903">
    <property type="entry name" value="Flavin_Reduct"/>
    <property type="match status" value="1"/>
</dbReference>
<keyword evidence="1" id="KW-0560">Oxidoreductase</keyword>
<dbReference type="SUPFAM" id="SSF50475">
    <property type="entry name" value="FMN-binding split barrel"/>
    <property type="match status" value="1"/>
</dbReference>
<comment type="caution">
    <text evidence="4">The sequence shown here is derived from an EMBL/GenBank/DDBJ whole genome shotgun (WGS) entry which is preliminary data.</text>
</comment>
<feature type="domain" description="Flavin reductase like" evidence="3">
    <location>
        <begin position="30"/>
        <end position="182"/>
    </location>
</feature>
<evidence type="ECO:0000259" key="3">
    <source>
        <dbReference type="SMART" id="SM00903"/>
    </source>
</evidence>
<feature type="region of interest" description="Disordered" evidence="2">
    <location>
        <begin position="169"/>
        <end position="191"/>
    </location>
</feature>
<evidence type="ECO:0000256" key="1">
    <source>
        <dbReference type="ARBA" id="ARBA00023002"/>
    </source>
</evidence>
<dbReference type="AlphaFoldDB" id="A0A4Q8BB78"/>
<dbReference type="GO" id="GO:0042602">
    <property type="term" value="F:riboflavin reductase (NADPH) activity"/>
    <property type="evidence" value="ECO:0007669"/>
    <property type="project" value="TreeGrafter"/>
</dbReference>
<dbReference type="InterPro" id="IPR002563">
    <property type="entry name" value="Flavin_Rdtase-like_dom"/>
</dbReference>
<dbReference type="Pfam" id="PF01613">
    <property type="entry name" value="Flavin_Reduct"/>
    <property type="match status" value="1"/>
</dbReference>
<gene>
    <name evidence="4" type="ORF">EV384_2795</name>
</gene>
<dbReference type="RefSeq" id="WP_130333555.1">
    <property type="nucleotide sequence ID" value="NZ_SHLD01000001.1"/>
</dbReference>
<dbReference type="Gene3D" id="2.30.110.10">
    <property type="entry name" value="Electron Transport, Fmn-binding Protein, Chain A"/>
    <property type="match status" value="1"/>
</dbReference>
<dbReference type="GO" id="GO:0010181">
    <property type="term" value="F:FMN binding"/>
    <property type="evidence" value="ECO:0007669"/>
    <property type="project" value="InterPro"/>
</dbReference>
<dbReference type="PANTHER" id="PTHR30466:SF1">
    <property type="entry name" value="FMN REDUCTASE (NADH) RUTF"/>
    <property type="match status" value="1"/>
</dbReference>
<dbReference type="GO" id="GO:0006208">
    <property type="term" value="P:pyrimidine nucleobase catabolic process"/>
    <property type="evidence" value="ECO:0007669"/>
    <property type="project" value="TreeGrafter"/>
</dbReference>
<dbReference type="EMBL" id="SHLD01000001">
    <property type="protein sequence ID" value="RZU74343.1"/>
    <property type="molecule type" value="Genomic_DNA"/>
</dbReference>
<keyword evidence="5" id="KW-1185">Reference proteome</keyword>
<evidence type="ECO:0000256" key="2">
    <source>
        <dbReference type="SAM" id="MobiDB-lite"/>
    </source>
</evidence>
<protein>
    <submittedName>
        <fullName evidence="4">Flavin reductase (DIM6/NTAB) family NADH-FMN oxidoreductase RutF</fullName>
    </submittedName>
</protein>
<proteinExistence type="predicted"/>
<sequence length="191" mass="20756">MAPSRQPLRRTLAAAVELRPVDRDLFRTLLRRQAATVTVVTVPGLAANRRLPALPPAGFSATSFNPVSVDPPLVSFRLGRESSSWPTVTRAEHLAVHLLAAGRQEVARTFTTNGIDEFAANRGWTSGPFGVPLIDDALAVLLCRVVRRIEADDHTIVLGEPLALGTREDDDPLVEHRGGNTTTFGPWPSPW</sequence>
<dbReference type="OrthoDB" id="8901155at2"/>
<reference evidence="4 5" key="1">
    <citation type="submission" date="2019-02" db="EMBL/GenBank/DDBJ databases">
        <title>Sequencing the genomes of 1000 actinobacteria strains.</title>
        <authorList>
            <person name="Klenk H.-P."/>
        </authorList>
    </citation>
    <scope>NUCLEOTIDE SEQUENCE [LARGE SCALE GENOMIC DNA]</scope>
    <source>
        <strain evidence="4 5">DSM 45612</strain>
    </source>
</reference>
<evidence type="ECO:0000313" key="5">
    <source>
        <dbReference type="Proteomes" id="UP000294114"/>
    </source>
</evidence>
<dbReference type="Proteomes" id="UP000294114">
    <property type="component" value="Unassembled WGS sequence"/>
</dbReference>
<name>A0A4Q8BB78_9ACTN</name>
<accession>A0A4Q8BB78</accession>
<dbReference type="InterPro" id="IPR012349">
    <property type="entry name" value="Split_barrel_FMN-bd"/>
</dbReference>
<dbReference type="PANTHER" id="PTHR30466">
    <property type="entry name" value="FLAVIN REDUCTASE"/>
    <property type="match status" value="1"/>
</dbReference>
<dbReference type="InterPro" id="IPR050268">
    <property type="entry name" value="NADH-dep_flavin_reductase"/>
</dbReference>